<comment type="caution">
    <text evidence="2">The sequence shown here is derived from an EMBL/GenBank/DDBJ whole genome shotgun (WGS) entry which is preliminary data.</text>
</comment>
<gene>
    <name evidence="2" type="ORF">HC175_03090</name>
</gene>
<evidence type="ECO:0000259" key="1">
    <source>
        <dbReference type="PROSITE" id="PS51186"/>
    </source>
</evidence>
<feature type="domain" description="N-acetyltransferase" evidence="1">
    <location>
        <begin position="24"/>
        <end position="167"/>
    </location>
</feature>
<evidence type="ECO:0000313" key="3">
    <source>
        <dbReference type="Proteomes" id="UP000703674"/>
    </source>
</evidence>
<dbReference type="InterPro" id="IPR016181">
    <property type="entry name" value="Acyl_CoA_acyltransferase"/>
</dbReference>
<evidence type="ECO:0000313" key="2">
    <source>
        <dbReference type="EMBL" id="NJW51895.1"/>
    </source>
</evidence>
<keyword evidence="3" id="KW-1185">Reference proteome</keyword>
<dbReference type="Gene3D" id="3.40.630.30">
    <property type="match status" value="1"/>
</dbReference>
<reference evidence="2 3" key="1">
    <citation type="submission" date="2020-03" db="EMBL/GenBank/DDBJ databases">
        <title>Salinimicrobium sp. nov, isolated from SCS.</title>
        <authorList>
            <person name="Cao W.R."/>
        </authorList>
    </citation>
    <scope>NUCLEOTIDE SEQUENCE [LARGE SCALE GENOMIC DNA]</scope>
    <source>
        <strain evidence="3">J15B91</strain>
    </source>
</reference>
<name>A0ABX1CUB3_9FLAO</name>
<dbReference type="PROSITE" id="PS51186">
    <property type="entry name" value="GNAT"/>
    <property type="match status" value="1"/>
</dbReference>
<dbReference type="Pfam" id="PF13673">
    <property type="entry name" value="Acetyltransf_10"/>
    <property type="match status" value="1"/>
</dbReference>
<dbReference type="InterPro" id="IPR000182">
    <property type="entry name" value="GNAT_dom"/>
</dbReference>
<proteinExistence type="predicted"/>
<protein>
    <submittedName>
        <fullName evidence="2">GNAT family N-acetyltransferase</fullName>
    </submittedName>
</protein>
<dbReference type="EMBL" id="JAAVJR010000001">
    <property type="protein sequence ID" value="NJW51895.1"/>
    <property type="molecule type" value="Genomic_DNA"/>
</dbReference>
<accession>A0ABX1CUB3</accession>
<organism evidence="2 3">
    <name type="scientific">Salinimicrobium oceani</name>
    <dbReference type="NCBI Taxonomy" id="2722702"/>
    <lineage>
        <taxon>Bacteria</taxon>
        <taxon>Pseudomonadati</taxon>
        <taxon>Bacteroidota</taxon>
        <taxon>Flavobacteriia</taxon>
        <taxon>Flavobacteriales</taxon>
        <taxon>Flavobacteriaceae</taxon>
        <taxon>Salinimicrobium</taxon>
    </lineage>
</organism>
<dbReference type="Proteomes" id="UP000703674">
    <property type="component" value="Unassembled WGS sequence"/>
</dbReference>
<sequence length="167" mass="19347">MPQLNLSATRSTGKCRRQKNNTAILIQRISAEETYPVRQQVLRPGRPLRECFFEGDLEKDSFHLGYFHEGNLAGVATYVARKNDLFETSLQFQLRGMAVLPQFRKKNIGEKLLLEGETLLRQTETSILWFNAREVAVEFYKKYGYHTVGEAFMIPNVCIHIVMYKNL</sequence>
<dbReference type="SUPFAM" id="SSF55729">
    <property type="entry name" value="Acyl-CoA N-acyltransferases (Nat)"/>
    <property type="match status" value="1"/>
</dbReference>